<evidence type="ECO:0000313" key="1">
    <source>
        <dbReference type="EMBL" id="MBJ7539264.1"/>
    </source>
</evidence>
<dbReference type="Proteomes" id="UP000628710">
    <property type="component" value="Unassembled WGS sequence"/>
</dbReference>
<dbReference type="RefSeq" id="WP_199469669.1">
    <property type="nucleotide sequence ID" value="NZ_JAEMNX010000022.1"/>
</dbReference>
<dbReference type="AlphaFoldDB" id="A0A934JSM8"/>
<sequence length="77" mass="9116">MLTPEYIKKNGSNDYHEGVSFYGCPDPYKDFLVIFWREGWLMAQRESLRSQLIQNEFLLKANADAEAKLKESKEWQL</sequence>
<protein>
    <submittedName>
        <fullName evidence="1">Uncharacterized protein</fullName>
    </submittedName>
</protein>
<accession>A0A934JSM8</accession>
<gene>
    <name evidence="1" type="ORF">I8J31_16420</name>
</gene>
<evidence type="ECO:0000313" key="2">
    <source>
        <dbReference type="Proteomes" id="UP000628710"/>
    </source>
</evidence>
<reference evidence="1" key="1">
    <citation type="submission" date="2020-12" db="EMBL/GenBank/DDBJ databases">
        <title>Marinomonas arctica sp. nov., a psychrotolerant bacterium isolated from the Arctic.</title>
        <authorList>
            <person name="Zhang Y."/>
        </authorList>
    </citation>
    <scope>NUCLEOTIDE SEQUENCE</scope>
    <source>
        <strain evidence="1">C1424</strain>
    </source>
</reference>
<dbReference type="EMBL" id="JAEMNX010000022">
    <property type="protein sequence ID" value="MBJ7539264.1"/>
    <property type="molecule type" value="Genomic_DNA"/>
</dbReference>
<keyword evidence="2" id="KW-1185">Reference proteome</keyword>
<organism evidence="1 2">
    <name type="scientific">Marinomonas transparens</name>
    <dbReference type="NCBI Taxonomy" id="2795388"/>
    <lineage>
        <taxon>Bacteria</taxon>
        <taxon>Pseudomonadati</taxon>
        <taxon>Pseudomonadota</taxon>
        <taxon>Gammaproteobacteria</taxon>
        <taxon>Oceanospirillales</taxon>
        <taxon>Oceanospirillaceae</taxon>
        <taxon>Marinomonas</taxon>
    </lineage>
</organism>
<name>A0A934JSM8_9GAMM</name>
<proteinExistence type="predicted"/>
<comment type="caution">
    <text evidence="1">The sequence shown here is derived from an EMBL/GenBank/DDBJ whole genome shotgun (WGS) entry which is preliminary data.</text>
</comment>